<dbReference type="Proteomes" id="UP000520814">
    <property type="component" value="Unassembled WGS sequence"/>
</dbReference>
<protein>
    <recommendedName>
        <fullName evidence="2">Ice-binding protein C-terminal domain-containing protein</fullName>
    </recommendedName>
</protein>
<reference evidence="3 4" key="1">
    <citation type="submission" date="2020-08" db="EMBL/GenBank/DDBJ databases">
        <title>Genomic Encyclopedia of Type Strains, Phase IV (KMG-IV): sequencing the most valuable type-strain genomes for metagenomic binning, comparative biology and taxonomic classification.</title>
        <authorList>
            <person name="Goeker M."/>
        </authorList>
    </citation>
    <scope>NUCLEOTIDE SEQUENCE [LARGE SCALE GENOMIC DNA]</scope>
    <source>
        <strain evidence="3 4">DSM 23562</strain>
    </source>
</reference>
<keyword evidence="1" id="KW-0732">Signal</keyword>
<gene>
    <name evidence="3" type="ORF">HNQ39_005639</name>
</gene>
<organism evidence="3 4">
    <name type="scientific">Armatimonas rosea</name>
    <dbReference type="NCBI Taxonomy" id="685828"/>
    <lineage>
        <taxon>Bacteria</taxon>
        <taxon>Bacillati</taxon>
        <taxon>Armatimonadota</taxon>
        <taxon>Armatimonadia</taxon>
        <taxon>Armatimonadales</taxon>
        <taxon>Armatimonadaceae</taxon>
        <taxon>Armatimonas</taxon>
    </lineage>
</organism>
<feature type="signal peptide" evidence="1">
    <location>
        <begin position="1"/>
        <end position="22"/>
    </location>
</feature>
<dbReference type="InterPro" id="IPR013424">
    <property type="entry name" value="Ice-binding_C"/>
</dbReference>
<sequence length="315" mass="33273">MSTLKRFLVLLPLLTLAGIAHAQTYLLVPDSGNDRILALDPNTGAIINANFITDLNFTTPIQAIDSGRGTILVSDQVVNSVREYSYSGAFLGTVVGSAQGISNLRGIAVRGGSLYISVGGGTLAGTVQRYDLTTNTLSTFATLPTASASPWNILFRTNDVLITDSTSDDIERFDLSGTYLGKYYNSNGSTELNFPQQLVTRSNGNLVVSGFSLPTAIYEYTGVNSGTQVATYAPGLGVRGVWELGNGELIYSAGTRLERINTTTNTTTSILNQVGASFRHFSIVTLSSSAPEPGTLGLLALGVAGLGLARQRRDS</sequence>
<dbReference type="NCBIfam" id="TIGR02595">
    <property type="entry name" value="PEP_CTERM"/>
    <property type="match status" value="1"/>
</dbReference>
<evidence type="ECO:0000259" key="2">
    <source>
        <dbReference type="Pfam" id="PF07589"/>
    </source>
</evidence>
<dbReference type="InterPro" id="IPR011042">
    <property type="entry name" value="6-blade_b-propeller_TolB-like"/>
</dbReference>
<dbReference type="EMBL" id="JACHGW010000008">
    <property type="protein sequence ID" value="MBB6053797.1"/>
    <property type="molecule type" value="Genomic_DNA"/>
</dbReference>
<keyword evidence="4" id="KW-1185">Reference proteome</keyword>
<feature type="chain" id="PRO_5031395203" description="Ice-binding protein C-terminal domain-containing protein" evidence="1">
    <location>
        <begin position="23"/>
        <end position="315"/>
    </location>
</feature>
<evidence type="ECO:0000256" key="1">
    <source>
        <dbReference type="SAM" id="SignalP"/>
    </source>
</evidence>
<dbReference type="AlphaFoldDB" id="A0A7W9SVU2"/>
<evidence type="ECO:0000313" key="4">
    <source>
        <dbReference type="Proteomes" id="UP000520814"/>
    </source>
</evidence>
<dbReference type="Gene3D" id="2.120.10.30">
    <property type="entry name" value="TolB, C-terminal domain"/>
    <property type="match status" value="1"/>
</dbReference>
<dbReference type="SUPFAM" id="SSF101898">
    <property type="entry name" value="NHL repeat"/>
    <property type="match status" value="1"/>
</dbReference>
<proteinExistence type="predicted"/>
<accession>A0A7W9SVU2</accession>
<dbReference type="Pfam" id="PF07589">
    <property type="entry name" value="PEP-CTERM"/>
    <property type="match status" value="1"/>
</dbReference>
<feature type="domain" description="Ice-binding protein C-terminal" evidence="2">
    <location>
        <begin position="290"/>
        <end position="313"/>
    </location>
</feature>
<comment type="caution">
    <text evidence="3">The sequence shown here is derived from an EMBL/GenBank/DDBJ whole genome shotgun (WGS) entry which is preliminary data.</text>
</comment>
<dbReference type="RefSeq" id="WP_184203885.1">
    <property type="nucleotide sequence ID" value="NZ_JACHGW010000008.1"/>
</dbReference>
<name>A0A7W9SVU2_ARMRO</name>
<evidence type="ECO:0000313" key="3">
    <source>
        <dbReference type="EMBL" id="MBB6053797.1"/>
    </source>
</evidence>